<proteinExistence type="predicted"/>
<sequence length="143" mass="16416">MASAGYGLEKVSVGLIYLYSEWFFRSVFREMHNKRYSMAKDDRLYRVMFVNQDQVFELYVKHVYQSDLWGFVEVEGFVFGNRSGLVVDPGEEKLKTKFSGVKRSFIPQNAIVRIDEVEREGVAKITEAKGSVAAFPMPPMPKA</sequence>
<protein>
    <submittedName>
        <fullName evidence="1">DUF1820 family protein</fullName>
    </submittedName>
</protein>
<dbReference type="Proteomes" id="UP001449225">
    <property type="component" value="Unassembled WGS sequence"/>
</dbReference>
<dbReference type="Pfam" id="PF08850">
    <property type="entry name" value="DUF1820"/>
    <property type="match status" value="1"/>
</dbReference>
<dbReference type="RefSeq" id="WP_342853908.1">
    <property type="nucleotide sequence ID" value="NZ_JBBMRA010000003.1"/>
</dbReference>
<accession>A0ABU9TPW4</accession>
<evidence type="ECO:0000313" key="2">
    <source>
        <dbReference type="Proteomes" id="UP001449225"/>
    </source>
</evidence>
<reference evidence="1 2" key="1">
    <citation type="submission" date="2024-03" db="EMBL/GenBank/DDBJ databases">
        <title>Community enrichment and isolation of bacterial strains for fucoidan degradation.</title>
        <authorList>
            <person name="Sichert A."/>
        </authorList>
    </citation>
    <scope>NUCLEOTIDE SEQUENCE [LARGE SCALE GENOMIC DNA]</scope>
    <source>
        <strain evidence="1 2">AS76</strain>
    </source>
</reference>
<name>A0ABU9TPW4_9GAMM</name>
<organism evidence="1 2">
    <name type="scientific">Neptuniibacter pectenicola</name>
    <dbReference type="NCBI Taxonomy" id="1806669"/>
    <lineage>
        <taxon>Bacteria</taxon>
        <taxon>Pseudomonadati</taxon>
        <taxon>Pseudomonadota</taxon>
        <taxon>Gammaproteobacteria</taxon>
        <taxon>Oceanospirillales</taxon>
        <taxon>Oceanospirillaceae</taxon>
        <taxon>Neptuniibacter</taxon>
    </lineage>
</organism>
<comment type="caution">
    <text evidence="1">The sequence shown here is derived from an EMBL/GenBank/DDBJ whole genome shotgun (WGS) entry which is preliminary data.</text>
</comment>
<dbReference type="EMBL" id="JBBMRA010000003">
    <property type="protein sequence ID" value="MEM5535742.1"/>
    <property type="molecule type" value="Genomic_DNA"/>
</dbReference>
<gene>
    <name evidence="1" type="ORF">WNY58_04975</name>
</gene>
<evidence type="ECO:0000313" key="1">
    <source>
        <dbReference type="EMBL" id="MEM5535742.1"/>
    </source>
</evidence>
<dbReference type="InterPro" id="IPR014949">
    <property type="entry name" value="DUF1820"/>
</dbReference>
<keyword evidence="2" id="KW-1185">Reference proteome</keyword>